<evidence type="ECO:0000313" key="1">
    <source>
        <dbReference type="EMBL" id="KAI2390881.1"/>
    </source>
</evidence>
<dbReference type="EMBL" id="JALBCA010000015">
    <property type="protein sequence ID" value="KAI2390881.1"/>
    <property type="molecule type" value="Genomic_DNA"/>
</dbReference>
<comment type="caution">
    <text evidence="1">The sequence shown here is derived from an EMBL/GenBank/DDBJ whole genome shotgun (WGS) entry which is preliminary data.</text>
</comment>
<name>A0ACB8V2K0_9EURO</name>
<reference evidence="1" key="1">
    <citation type="journal article" date="2022" name="bioRxiv">
        <title>Population genetic analysis of Ophidiomyces ophidiicola, the causative agent of snake fungal disease, indicates recent introductions to the USA.</title>
        <authorList>
            <person name="Ladner J.T."/>
            <person name="Palmer J.M."/>
            <person name="Ettinger C.L."/>
            <person name="Stajich J.E."/>
            <person name="Farrell T.M."/>
            <person name="Glorioso B.M."/>
            <person name="Lawson B."/>
            <person name="Price S.J."/>
            <person name="Stengle A.G."/>
            <person name="Grear D.A."/>
            <person name="Lorch J.M."/>
        </authorList>
    </citation>
    <scope>NUCLEOTIDE SEQUENCE</scope>
    <source>
        <strain evidence="1">NWHC 24266-5</strain>
    </source>
</reference>
<sequence>MRALALLWPAACCAAGLLAATPDEAPAAALLALQATARRHLDAELAARPRGGCTRDTLQIRTEWRALPPAARRRYIDAVYCLQRKPGLIDQRRVPGAKSLFDSFTTLHINQTHTIHNNFSFLVWHRYFVHVYEQALRDCGYTGNHPYWEWGYDVYDPANAPILDGSPLSLGSDGAPLAGRNATWAQWPPPPFAPTPDLVVEFPRGTGGGCVQRGPFADMTVHFGPISQADQRHLHRMFAFRPHCLQRDLNPAIGQRYLAFNWSVWAVAESADIMGFQARITGDRRQGHGAYPLNRFGAHGGGHFFAGGMTGAFSDLYASPQDPLFFPHHAQIDRLWAIWQWLDIAARRHALFGSLTYENLPPARNGSLDDAIDLAPLAAPVAVRELMDVVAGPYCYFYE</sequence>
<protein>
    <submittedName>
        <fullName evidence="1">Uncharacterized protein</fullName>
    </submittedName>
</protein>
<proteinExistence type="predicted"/>
<gene>
    <name evidence="1" type="ORF">LOY88_001468</name>
</gene>
<accession>A0ACB8V2K0</accession>
<organism evidence="1">
    <name type="scientific">Ophidiomyces ophidiicola</name>
    <dbReference type="NCBI Taxonomy" id="1387563"/>
    <lineage>
        <taxon>Eukaryota</taxon>
        <taxon>Fungi</taxon>
        <taxon>Dikarya</taxon>
        <taxon>Ascomycota</taxon>
        <taxon>Pezizomycotina</taxon>
        <taxon>Eurotiomycetes</taxon>
        <taxon>Eurotiomycetidae</taxon>
        <taxon>Onygenales</taxon>
        <taxon>Onygenaceae</taxon>
        <taxon>Ophidiomyces</taxon>
    </lineage>
</organism>